<dbReference type="Proteomes" id="UP000004621">
    <property type="component" value="Unassembled WGS sequence"/>
</dbReference>
<sequence length="106" mass="11743">MQTAQAEYEAAHGFEFGQGEFETDAEHQEHNADFAQIVGSMALRNQFEHTRTGNKTDQKITEHGRNVELATADNRNDGNQQDNDNGTEGEFVHRVGGLSLKVAIVI</sequence>
<evidence type="ECO:0000313" key="3">
    <source>
        <dbReference type="Proteomes" id="UP000004621"/>
    </source>
</evidence>
<organism evidence="2 3">
    <name type="scientific">Neisseria subflava NJ9703</name>
    <dbReference type="NCBI Taxonomy" id="546268"/>
    <lineage>
        <taxon>Bacteria</taxon>
        <taxon>Pseudomonadati</taxon>
        <taxon>Pseudomonadota</taxon>
        <taxon>Betaproteobacteria</taxon>
        <taxon>Neisseriales</taxon>
        <taxon>Neisseriaceae</taxon>
        <taxon>Neisseria</taxon>
    </lineage>
</organism>
<dbReference type="AlphaFoldDB" id="A0A9W5IQ23"/>
<comment type="caution">
    <text evidence="2">The sequence shown here is derived from an EMBL/GenBank/DDBJ whole genome shotgun (WGS) entry which is preliminary data.</text>
</comment>
<feature type="region of interest" description="Disordered" evidence="1">
    <location>
        <begin position="68"/>
        <end position="90"/>
    </location>
</feature>
<feature type="compositionally biased region" description="Low complexity" evidence="1">
    <location>
        <begin position="77"/>
        <end position="86"/>
    </location>
</feature>
<gene>
    <name evidence="2" type="ORF">NEISUBOT_04869</name>
</gene>
<reference evidence="2 3" key="1">
    <citation type="submission" date="2010-01" db="EMBL/GenBank/DDBJ databases">
        <authorList>
            <person name="Weinstock G."/>
            <person name="Sodergren E."/>
            <person name="Clifton S."/>
            <person name="Fulton L."/>
            <person name="Fulton B."/>
            <person name="Courtney L."/>
            <person name="Fronick C."/>
            <person name="Harrison M."/>
            <person name="Strong C."/>
            <person name="Farmer C."/>
            <person name="Delahaunty K."/>
            <person name="Markovic C."/>
            <person name="Hall O."/>
            <person name="Minx P."/>
            <person name="Tomlinson C."/>
            <person name="Mitreva M."/>
            <person name="Nelson J."/>
            <person name="Hou S."/>
            <person name="Wollam A."/>
            <person name="Pepin K.H."/>
            <person name="Johnson M."/>
            <person name="Bhonagiri V."/>
            <person name="Nash W.E."/>
            <person name="Warren W."/>
            <person name="Chinwalla A."/>
            <person name="Mardis E.R."/>
            <person name="Wilson R.K."/>
        </authorList>
    </citation>
    <scope>NUCLEOTIDE SEQUENCE [LARGE SCALE GENOMIC DNA]</scope>
    <source>
        <strain evidence="2 3">NJ9703</strain>
    </source>
</reference>
<dbReference type="EMBL" id="ACEO02000009">
    <property type="protein sequence ID" value="EFC51616.1"/>
    <property type="molecule type" value="Genomic_DNA"/>
</dbReference>
<evidence type="ECO:0000313" key="2">
    <source>
        <dbReference type="EMBL" id="EFC51616.1"/>
    </source>
</evidence>
<accession>A0A9W5IQ23</accession>
<proteinExistence type="predicted"/>
<protein>
    <submittedName>
        <fullName evidence="2">Uncharacterized protein</fullName>
    </submittedName>
</protein>
<name>A0A9W5IQ23_NEISU</name>
<evidence type="ECO:0000256" key="1">
    <source>
        <dbReference type="SAM" id="MobiDB-lite"/>
    </source>
</evidence>